<name>A0ABS7CSQ0_9BACT</name>
<proteinExistence type="predicted"/>
<organism evidence="1 2">
    <name type="scientific">Pontibacter aydingkolensis</name>
    <dbReference type="NCBI Taxonomy" id="1911536"/>
    <lineage>
        <taxon>Bacteria</taxon>
        <taxon>Pseudomonadati</taxon>
        <taxon>Bacteroidota</taxon>
        <taxon>Cytophagia</taxon>
        <taxon>Cytophagales</taxon>
        <taxon>Hymenobacteraceae</taxon>
        <taxon>Pontibacter</taxon>
    </lineage>
</organism>
<reference evidence="1 2" key="1">
    <citation type="journal article" date="2016" name="Int. J. Syst. Evol. Microbiol.">
        <title>Pontibacter aydingkolensis sp. nov., isolated from soil of a salt lake.</title>
        <authorList>
            <person name="Osman G."/>
            <person name="Zhang T."/>
            <person name="Lou K."/>
            <person name="Gao Y."/>
            <person name="Chang W."/>
            <person name="Lin Q."/>
            <person name="Yang H.M."/>
            <person name="Huo X.D."/>
            <person name="Wang N."/>
        </authorList>
    </citation>
    <scope>NUCLEOTIDE SEQUENCE [LARGE SCALE GENOMIC DNA]</scope>
    <source>
        <strain evidence="1 2">KACC 19255</strain>
    </source>
</reference>
<evidence type="ECO:0000313" key="1">
    <source>
        <dbReference type="EMBL" id="MBW7466866.1"/>
    </source>
</evidence>
<keyword evidence="2" id="KW-1185">Reference proteome</keyword>
<dbReference type="EMBL" id="JAHYXK010000004">
    <property type="protein sequence ID" value="MBW7466866.1"/>
    <property type="molecule type" value="Genomic_DNA"/>
</dbReference>
<dbReference type="Proteomes" id="UP000813018">
    <property type="component" value="Unassembled WGS sequence"/>
</dbReference>
<accession>A0ABS7CSQ0</accession>
<evidence type="ECO:0000313" key="2">
    <source>
        <dbReference type="Proteomes" id="UP000813018"/>
    </source>
</evidence>
<comment type="caution">
    <text evidence="1">The sequence shown here is derived from an EMBL/GenBank/DDBJ whole genome shotgun (WGS) entry which is preliminary data.</text>
</comment>
<sequence length="205" mass="23321">MLPEHKNAFFLIAAHFNCWIGLREPNELADKWIGKPDYIPKSKKCKAKTADNPNFNFSGLVVNPLLCPNAFIEKSRPDATKKWKSFIMGYEMPFGYTCSESGPEKGLVKFAGKAIHADFDLMTLSKAGNNGEFVFTSTHEENSLFRVVRPMLNHYLGSEMIQHGSEFMWKDGVGGRESERVFYFGPKRQFKIAHSSMPTDKETMH</sequence>
<dbReference type="RefSeq" id="WP_219876742.1">
    <property type="nucleotide sequence ID" value="NZ_JAHYXK010000004.1"/>
</dbReference>
<protein>
    <submittedName>
        <fullName evidence="1">Uncharacterized protein</fullName>
    </submittedName>
</protein>
<gene>
    <name evidence="1" type="ORF">K0O23_07285</name>
</gene>